<evidence type="ECO:0000259" key="2">
    <source>
        <dbReference type="PROSITE" id="PS50010"/>
    </source>
</evidence>
<keyword evidence="1" id="KW-0344">Guanine-nucleotide releasing factor</keyword>
<dbReference type="EnsemblMetazoa" id="GAUT047609-RA">
    <property type="protein sequence ID" value="GAUT047609-PA"/>
    <property type="gene ID" value="GAUT047609"/>
</dbReference>
<dbReference type="STRING" id="7395.A0A1A9VU15"/>
<dbReference type="PROSITE" id="PS50010">
    <property type="entry name" value="DH_2"/>
    <property type="match status" value="1"/>
</dbReference>
<dbReference type="Proteomes" id="UP000078200">
    <property type="component" value="Unassembled WGS sequence"/>
</dbReference>
<dbReference type="AlphaFoldDB" id="A0A1A9VU15"/>
<dbReference type="GO" id="GO:0005737">
    <property type="term" value="C:cytoplasm"/>
    <property type="evidence" value="ECO:0007669"/>
    <property type="project" value="TreeGrafter"/>
</dbReference>
<dbReference type="VEuPathDB" id="VectorBase:GAUT047609"/>
<sequence length="193" mass="22115">MDGIVDAGILLNDDESCALDIDTIHTKPAGFRRLLFCKHLLLQECQMRLDYKLWLAAYLLKSVQRIKKYQLLLKDLLRFSDNASYTKEIQKPLDGMFIQKNSLTTSKAEYSGSNLKHSCRRLKHNSIRGDIVTSHYFRPSNGISYSKFFSEDGFNDMFSCPEWPIQSRPLQIVECSYVCNGSSNTDVALCCYS</sequence>
<evidence type="ECO:0000313" key="4">
    <source>
        <dbReference type="Proteomes" id="UP000078200"/>
    </source>
</evidence>
<organism evidence="3 4">
    <name type="scientific">Glossina austeni</name>
    <name type="common">Savannah tsetse fly</name>
    <dbReference type="NCBI Taxonomy" id="7395"/>
    <lineage>
        <taxon>Eukaryota</taxon>
        <taxon>Metazoa</taxon>
        <taxon>Ecdysozoa</taxon>
        <taxon>Arthropoda</taxon>
        <taxon>Hexapoda</taxon>
        <taxon>Insecta</taxon>
        <taxon>Pterygota</taxon>
        <taxon>Neoptera</taxon>
        <taxon>Endopterygota</taxon>
        <taxon>Diptera</taxon>
        <taxon>Brachycera</taxon>
        <taxon>Muscomorpha</taxon>
        <taxon>Hippoboscoidea</taxon>
        <taxon>Glossinidae</taxon>
        <taxon>Glossina</taxon>
    </lineage>
</organism>
<dbReference type="Gene3D" id="1.20.900.10">
    <property type="entry name" value="Dbl homology (DH) domain"/>
    <property type="match status" value="1"/>
</dbReference>
<evidence type="ECO:0000313" key="3">
    <source>
        <dbReference type="EnsemblMetazoa" id="GAUT047609-PA"/>
    </source>
</evidence>
<dbReference type="SUPFAM" id="SSF48065">
    <property type="entry name" value="DBL homology domain (DH-domain)"/>
    <property type="match status" value="1"/>
</dbReference>
<proteinExistence type="predicted"/>
<evidence type="ECO:0000256" key="1">
    <source>
        <dbReference type="ARBA" id="ARBA00022658"/>
    </source>
</evidence>
<dbReference type="InterPro" id="IPR051336">
    <property type="entry name" value="RhoGEF_Guanine_NuclExch_SF"/>
</dbReference>
<dbReference type="InterPro" id="IPR035899">
    <property type="entry name" value="DBL_dom_sf"/>
</dbReference>
<feature type="domain" description="DH" evidence="2">
    <location>
        <begin position="42"/>
        <end position="96"/>
    </location>
</feature>
<dbReference type="GO" id="GO:0005085">
    <property type="term" value="F:guanyl-nucleotide exchange factor activity"/>
    <property type="evidence" value="ECO:0007669"/>
    <property type="project" value="UniProtKB-KW"/>
</dbReference>
<reference evidence="3" key="1">
    <citation type="submission" date="2020-05" db="UniProtKB">
        <authorList>
            <consortium name="EnsemblMetazoa"/>
        </authorList>
    </citation>
    <scope>IDENTIFICATION</scope>
    <source>
        <strain evidence="3">TTRI</strain>
    </source>
</reference>
<dbReference type="PANTHER" id="PTHR22826">
    <property type="entry name" value="RHO GUANINE EXCHANGE FACTOR-RELATED"/>
    <property type="match status" value="1"/>
</dbReference>
<keyword evidence="4" id="KW-1185">Reference proteome</keyword>
<name>A0A1A9VU15_GLOAU</name>
<accession>A0A1A9VU15</accession>
<dbReference type="PANTHER" id="PTHR22826:SF211">
    <property type="entry name" value="LD43457P"/>
    <property type="match status" value="1"/>
</dbReference>
<protein>
    <recommendedName>
        <fullName evidence="2">DH domain-containing protein</fullName>
    </recommendedName>
</protein>
<dbReference type="Pfam" id="PF00621">
    <property type="entry name" value="RhoGEF"/>
    <property type="match status" value="1"/>
</dbReference>
<dbReference type="InterPro" id="IPR000219">
    <property type="entry name" value="DH_dom"/>
</dbReference>